<name>A0AAW6MAQ5_9BACE</name>
<evidence type="ECO:0000313" key="4">
    <source>
        <dbReference type="Proteomes" id="UP001221924"/>
    </source>
</evidence>
<dbReference type="SUPFAM" id="SSF52172">
    <property type="entry name" value="CheY-like"/>
    <property type="match status" value="1"/>
</dbReference>
<gene>
    <name evidence="3" type="ORF">PZH42_28525</name>
</gene>
<proteinExistence type="predicted"/>
<feature type="non-terminal residue" evidence="3">
    <location>
        <position position="102"/>
    </location>
</feature>
<dbReference type="AlphaFoldDB" id="A0AAW6MAQ5"/>
<dbReference type="InterPro" id="IPR001789">
    <property type="entry name" value="Sig_transdc_resp-reg_receiver"/>
</dbReference>
<dbReference type="EMBL" id="JARFID010000525">
    <property type="protein sequence ID" value="MDE8697973.1"/>
    <property type="molecule type" value="Genomic_DNA"/>
</dbReference>
<dbReference type="GO" id="GO:0000160">
    <property type="term" value="P:phosphorelay signal transduction system"/>
    <property type="evidence" value="ECO:0007669"/>
    <property type="project" value="InterPro"/>
</dbReference>
<evidence type="ECO:0000313" key="3">
    <source>
        <dbReference type="EMBL" id="MDE8697973.1"/>
    </source>
</evidence>
<accession>A0AAW6MAQ5</accession>
<comment type="caution">
    <text evidence="1">Lacks conserved residue(s) required for the propagation of feature annotation.</text>
</comment>
<comment type="caution">
    <text evidence="3">The sequence shown here is derived from an EMBL/GenBank/DDBJ whole genome shotgun (WGS) entry which is preliminary data.</text>
</comment>
<evidence type="ECO:0000259" key="2">
    <source>
        <dbReference type="PROSITE" id="PS50110"/>
    </source>
</evidence>
<dbReference type="InterPro" id="IPR011006">
    <property type="entry name" value="CheY-like_superfamily"/>
</dbReference>
<dbReference type="Gene3D" id="6.10.250.690">
    <property type="match status" value="1"/>
</dbReference>
<evidence type="ECO:0000256" key="1">
    <source>
        <dbReference type="PROSITE-ProRule" id="PRU00169"/>
    </source>
</evidence>
<dbReference type="PROSITE" id="PS50110">
    <property type="entry name" value="RESPONSE_REGULATORY"/>
    <property type="match status" value="1"/>
</dbReference>
<sequence length="102" mass="11893">SDQLEGLGLGAEDYITKPFDISLLEQRIKSLMRTREIVRERALKLIKSDNDNQQVILDNELNDHFVKKAVDVIHNNMQNLDFDKESFAMEMHVSGSWLYKKI</sequence>
<reference evidence="3" key="1">
    <citation type="submission" date="2023-03" db="EMBL/GenBank/DDBJ databases">
        <title>DFI Biobank Strains.</title>
        <authorList>
            <person name="Mostad J."/>
            <person name="Paddock L."/>
            <person name="Medina S."/>
            <person name="Waligurski E."/>
            <person name="Barat B."/>
            <person name="Smith R."/>
            <person name="Burgo V."/>
            <person name="Metcalfe C."/>
            <person name="Woodson C."/>
            <person name="Sundararajan A."/>
            <person name="Ramaswamy R."/>
            <person name="Lin H."/>
            <person name="Pamer E.G."/>
        </authorList>
    </citation>
    <scope>NUCLEOTIDE SEQUENCE</scope>
    <source>
        <strain evidence="3">DFI.9.5</strain>
    </source>
</reference>
<protein>
    <recommendedName>
        <fullName evidence="2">Response regulatory domain-containing protein</fullName>
    </recommendedName>
</protein>
<feature type="domain" description="Response regulatory" evidence="2">
    <location>
        <begin position="1"/>
        <end position="32"/>
    </location>
</feature>
<feature type="non-terminal residue" evidence="3">
    <location>
        <position position="1"/>
    </location>
</feature>
<organism evidence="3 4">
    <name type="scientific">Bacteroides cellulosilyticus</name>
    <dbReference type="NCBI Taxonomy" id="246787"/>
    <lineage>
        <taxon>Bacteria</taxon>
        <taxon>Pseudomonadati</taxon>
        <taxon>Bacteroidota</taxon>
        <taxon>Bacteroidia</taxon>
        <taxon>Bacteroidales</taxon>
        <taxon>Bacteroidaceae</taxon>
        <taxon>Bacteroides</taxon>
    </lineage>
</organism>
<dbReference type="Proteomes" id="UP001221924">
    <property type="component" value="Unassembled WGS sequence"/>
</dbReference>